<keyword evidence="2" id="KW-0964">Secreted</keyword>
<feature type="binding site" evidence="17">
    <location>
        <position position="266"/>
    </location>
    <ligand>
        <name>Ca(2+)</name>
        <dbReference type="ChEBI" id="CHEBI:29108"/>
        <label>1</label>
    </ligand>
</feature>
<feature type="region of interest" description="Disordered" evidence="20">
    <location>
        <begin position="1050"/>
        <end position="1076"/>
    </location>
</feature>
<dbReference type="Gene3D" id="2.20.100.10">
    <property type="entry name" value="Thrombospondin type-1 (TSP1) repeat"/>
    <property type="match status" value="7"/>
</dbReference>
<dbReference type="InterPro" id="IPR045371">
    <property type="entry name" value="ADAMTS_CR_3"/>
</dbReference>
<evidence type="ECO:0000259" key="21">
    <source>
        <dbReference type="PROSITE" id="PS50215"/>
    </source>
</evidence>
<evidence type="ECO:0000256" key="7">
    <source>
        <dbReference type="ARBA" id="ARBA00022729"/>
    </source>
</evidence>
<feature type="disulfide bond" evidence="18">
    <location>
        <begin position="537"/>
        <end position="548"/>
    </location>
</feature>
<keyword evidence="6 17" id="KW-0479">Metal-binding</keyword>
<feature type="binding site" evidence="17">
    <location>
        <position position="357"/>
    </location>
    <ligand>
        <name>Ca(2+)</name>
        <dbReference type="ChEBI" id="CHEBI:29108"/>
        <label>1</label>
    </ligand>
</feature>
<dbReference type="SUPFAM" id="SSF82895">
    <property type="entry name" value="TSP-1 type 1 repeat"/>
    <property type="match status" value="7"/>
</dbReference>
<evidence type="ECO:0000259" key="22">
    <source>
        <dbReference type="PROSITE" id="PS50900"/>
    </source>
</evidence>
<evidence type="ECO:0000256" key="10">
    <source>
        <dbReference type="ARBA" id="ARBA00022833"/>
    </source>
</evidence>
<dbReference type="InterPro" id="IPR050439">
    <property type="entry name" value="ADAMTS_ADAMTS-like"/>
</dbReference>
<comment type="cofactor">
    <cofactor evidence="17">
        <name>Zn(2+)</name>
        <dbReference type="ChEBI" id="CHEBI:29105"/>
    </cofactor>
    <text evidence="17">Binds 1 zinc ion per subunit.</text>
</comment>
<evidence type="ECO:0000256" key="13">
    <source>
        <dbReference type="ARBA" id="ARBA00023157"/>
    </source>
</evidence>
<dbReference type="Pfam" id="PF01562">
    <property type="entry name" value="Pep_M12B_propep"/>
    <property type="match status" value="1"/>
</dbReference>
<evidence type="ECO:0000256" key="19">
    <source>
        <dbReference type="PROSITE-ProRule" id="PRU00276"/>
    </source>
</evidence>
<feature type="disulfide bond" evidence="18">
    <location>
        <begin position="513"/>
        <end position="543"/>
    </location>
</feature>
<feature type="binding site" evidence="17">
    <location>
        <position position="471"/>
    </location>
    <ligand>
        <name>Ca(2+)</name>
        <dbReference type="ChEBI" id="CHEBI:29108"/>
        <label>1</label>
    </ligand>
</feature>
<dbReference type="Pfam" id="PF17771">
    <property type="entry name" value="ADAMTS_CR_2"/>
    <property type="match status" value="1"/>
</dbReference>
<keyword evidence="14" id="KW-0325">Glycoprotein</keyword>
<keyword evidence="11 24" id="KW-0482">Metalloprotease</keyword>
<feature type="disulfide bond" evidence="18">
    <location>
        <begin position="586"/>
        <end position="598"/>
    </location>
</feature>
<feature type="region of interest" description="Disordered" evidence="20">
    <location>
        <begin position="1124"/>
        <end position="1150"/>
    </location>
</feature>
<dbReference type="InterPro" id="IPR041645">
    <property type="entry name" value="ADAMTS_CR_2"/>
</dbReference>
<feature type="binding site" evidence="17 19">
    <location>
        <position position="409"/>
    </location>
    <ligand>
        <name>Zn(2+)</name>
        <dbReference type="ChEBI" id="CHEBI:29105"/>
        <note>catalytic</note>
    </ligand>
</feature>
<evidence type="ECO:0000256" key="11">
    <source>
        <dbReference type="ARBA" id="ARBA00023049"/>
    </source>
</evidence>
<dbReference type="PRINTS" id="PR01857">
    <property type="entry name" value="ADAMTSFAMILY"/>
</dbReference>
<feature type="active site" evidence="16 19">
    <location>
        <position position="410"/>
    </location>
</feature>
<dbReference type="Gene3D" id="3.40.1620.60">
    <property type="match status" value="1"/>
</dbReference>
<feature type="disulfide bond" evidence="18">
    <location>
        <begin position="495"/>
        <end position="518"/>
    </location>
</feature>
<keyword evidence="9" id="KW-0378">Hydrolase</keyword>
<evidence type="ECO:0000313" key="25">
    <source>
        <dbReference type="Xenbase" id="XB-GENE-17338275"/>
    </source>
</evidence>
<comment type="subunit">
    <text evidence="15">Interacts with COMP.</text>
</comment>
<comment type="caution">
    <text evidence="19">Lacks conserved residue(s) required for the propagation of feature annotation.</text>
</comment>
<evidence type="ECO:0000256" key="16">
    <source>
        <dbReference type="PIRSR" id="PIRSR613273-1"/>
    </source>
</evidence>
<accession>A0A8J0VMU9</accession>
<name>A0A8J0VMU9_XENLA</name>
<dbReference type="Pfam" id="PF19030">
    <property type="entry name" value="TSP1_ADAMTS"/>
    <property type="match status" value="6"/>
</dbReference>
<feature type="binding site" evidence="17">
    <location>
        <position position="266"/>
    </location>
    <ligand>
        <name>Ca(2+)</name>
        <dbReference type="ChEBI" id="CHEBI:29108"/>
        <label>2</label>
    </ligand>
</feature>
<dbReference type="GeneID" id="108718419"/>
<dbReference type="GO" id="GO:0031012">
    <property type="term" value="C:extracellular matrix"/>
    <property type="evidence" value="ECO:0007669"/>
    <property type="project" value="TreeGrafter"/>
</dbReference>
<evidence type="ECO:0000256" key="1">
    <source>
        <dbReference type="ARBA" id="ARBA00004498"/>
    </source>
</evidence>
<dbReference type="InterPro" id="IPR013273">
    <property type="entry name" value="ADAMTS/ADAMTS-like"/>
</dbReference>
<dbReference type="GO" id="GO:0030198">
    <property type="term" value="P:extracellular matrix organization"/>
    <property type="evidence" value="ECO:0007669"/>
    <property type="project" value="InterPro"/>
</dbReference>
<feature type="disulfide bond" evidence="18">
    <location>
        <begin position="339"/>
        <end position="393"/>
    </location>
</feature>
<keyword evidence="3" id="KW-0272">Extracellular matrix</keyword>
<dbReference type="GO" id="GO:0006508">
    <property type="term" value="P:proteolysis"/>
    <property type="evidence" value="ECO:0007669"/>
    <property type="project" value="UniProtKB-KW"/>
</dbReference>
<feature type="disulfide bond" evidence="18">
    <location>
        <begin position="426"/>
        <end position="452"/>
    </location>
</feature>
<evidence type="ECO:0000256" key="14">
    <source>
        <dbReference type="ARBA" id="ARBA00023180"/>
    </source>
</evidence>
<evidence type="ECO:0000256" key="5">
    <source>
        <dbReference type="ARBA" id="ARBA00022685"/>
    </source>
</evidence>
<evidence type="ECO:0000256" key="17">
    <source>
        <dbReference type="PIRSR" id="PIRSR613273-2"/>
    </source>
</evidence>
<keyword evidence="12" id="KW-0865">Zymogen</keyword>
<feature type="disulfide bond" evidence="18">
    <location>
        <begin position="368"/>
        <end position="375"/>
    </location>
</feature>
<keyword evidence="4" id="KW-0645">Protease</keyword>
<dbReference type="FunFam" id="2.20.100.10:FF:000035">
    <property type="entry name" value="A disintegrin and metalloproteinase with thrombospondin motifs 12"/>
    <property type="match status" value="1"/>
</dbReference>
<dbReference type="PROSITE" id="PS50900">
    <property type="entry name" value="PLAC"/>
    <property type="match status" value="1"/>
</dbReference>
<evidence type="ECO:0000256" key="6">
    <source>
        <dbReference type="ARBA" id="ARBA00022723"/>
    </source>
</evidence>
<dbReference type="PANTHER" id="PTHR13723">
    <property type="entry name" value="ADAMTS A DISINTEGRIN AND METALLOPROTEASE WITH THROMBOSPONDIN MOTIFS PROTEASE"/>
    <property type="match status" value="1"/>
</dbReference>
<evidence type="ECO:0000256" key="9">
    <source>
        <dbReference type="ARBA" id="ARBA00022801"/>
    </source>
</evidence>
<evidence type="ECO:0000256" key="2">
    <source>
        <dbReference type="ARBA" id="ARBA00022525"/>
    </source>
</evidence>
<keyword evidence="23" id="KW-1185">Reference proteome</keyword>
<dbReference type="InterPro" id="IPR000884">
    <property type="entry name" value="TSP1_rpt"/>
</dbReference>
<dbReference type="GO" id="GO:0004222">
    <property type="term" value="F:metalloendopeptidase activity"/>
    <property type="evidence" value="ECO:0007669"/>
    <property type="project" value="InterPro"/>
</dbReference>
<evidence type="ECO:0000256" key="20">
    <source>
        <dbReference type="SAM" id="MobiDB-lite"/>
    </source>
</evidence>
<dbReference type="FunFam" id="2.20.100.10:FF:000005">
    <property type="entry name" value="ADAM metallopeptidase with thrombospondin type 1 motif 9"/>
    <property type="match status" value="3"/>
</dbReference>
<dbReference type="Pfam" id="PF00090">
    <property type="entry name" value="TSP_1"/>
    <property type="match status" value="1"/>
</dbReference>
<dbReference type="AGR" id="Xenbase:XB-GENE-17338275"/>
<feature type="binding site" evidence="17">
    <location>
        <position position="471"/>
    </location>
    <ligand>
        <name>Ca(2+)</name>
        <dbReference type="ChEBI" id="CHEBI:29108"/>
        <label>2</label>
    </ligand>
</feature>
<feature type="disulfide bond" evidence="18">
    <location>
        <begin position="387"/>
        <end position="468"/>
    </location>
</feature>
<dbReference type="CTD" id="108718419"/>
<evidence type="ECO:0000256" key="18">
    <source>
        <dbReference type="PIRSR" id="PIRSR613273-3"/>
    </source>
</evidence>
<dbReference type="InterPro" id="IPR002870">
    <property type="entry name" value="Peptidase_M12B_N"/>
</dbReference>
<dbReference type="SMART" id="SM00209">
    <property type="entry name" value="TSP1"/>
    <property type="match status" value="7"/>
</dbReference>
<evidence type="ECO:0000256" key="4">
    <source>
        <dbReference type="ARBA" id="ARBA00022670"/>
    </source>
</evidence>
<dbReference type="Pfam" id="PF01421">
    <property type="entry name" value="Reprolysin"/>
    <property type="match status" value="1"/>
</dbReference>
<dbReference type="InterPro" id="IPR036383">
    <property type="entry name" value="TSP1_rpt_sf"/>
</dbReference>
<dbReference type="InterPro" id="IPR024079">
    <property type="entry name" value="MetalloPept_cat_dom_sf"/>
</dbReference>
<dbReference type="InterPro" id="IPR010294">
    <property type="entry name" value="ADAMTS_spacer1"/>
</dbReference>
<feature type="binding site" description="in inhibited form" evidence="17">
    <location>
        <position position="225"/>
    </location>
    <ligand>
        <name>Zn(2+)</name>
        <dbReference type="ChEBI" id="CHEBI:29105"/>
        <note>catalytic</note>
    </ligand>
</feature>
<dbReference type="InterPro" id="IPR010909">
    <property type="entry name" value="PLAC"/>
</dbReference>
<keyword evidence="10 17" id="KW-0862">Zinc</keyword>
<feature type="disulfide bond" evidence="18">
    <location>
        <begin position="575"/>
        <end position="613"/>
    </location>
</feature>
<dbReference type="PANTHER" id="PTHR13723:SF189">
    <property type="entry name" value="A DISINTEGRIN AND METALLOPROTEINASE WITH THROMBOSPONDIN MOTIFS 12"/>
    <property type="match status" value="1"/>
</dbReference>
<feature type="binding site" evidence="17 19">
    <location>
        <position position="413"/>
    </location>
    <ligand>
        <name>Zn(2+)</name>
        <dbReference type="ChEBI" id="CHEBI:29105"/>
        <note>catalytic</note>
    </ligand>
</feature>
<keyword evidence="5" id="KW-0165">Cleavage on pair of basic residues</keyword>
<keyword evidence="7" id="KW-0732">Signal</keyword>
<evidence type="ECO:0000256" key="8">
    <source>
        <dbReference type="ARBA" id="ARBA00022737"/>
    </source>
</evidence>
<evidence type="ECO:0000313" key="24">
    <source>
        <dbReference type="RefSeq" id="XP_018122012.1"/>
    </source>
</evidence>
<feature type="region of interest" description="Disordered" evidence="20">
    <location>
        <begin position="1199"/>
        <end position="1225"/>
    </location>
</feature>
<evidence type="ECO:0000256" key="3">
    <source>
        <dbReference type="ARBA" id="ARBA00022530"/>
    </source>
</evidence>
<dbReference type="GO" id="GO:0046872">
    <property type="term" value="F:metal ion binding"/>
    <property type="evidence" value="ECO:0007669"/>
    <property type="project" value="UniProtKB-KW"/>
</dbReference>
<dbReference type="InterPro" id="IPR006586">
    <property type="entry name" value="ADAM_Cys-rich"/>
</dbReference>
<feature type="binding site" evidence="17">
    <location>
        <position position="468"/>
    </location>
    <ligand>
        <name>Ca(2+)</name>
        <dbReference type="ChEBI" id="CHEBI:29108"/>
        <label>1</label>
    </ligand>
</feature>
<gene>
    <name evidence="24 25" type="primary">adamts12.L</name>
</gene>
<dbReference type="SMART" id="SM00608">
    <property type="entry name" value="ACR"/>
    <property type="match status" value="1"/>
</dbReference>
<dbReference type="Pfam" id="PF19236">
    <property type="entry name" value="ADAMTS_CR_3"/>
    <property type="match status" value="1"/>
</dbReference>
<evidence type="ECO:0000256" key="15">
    <source>
        <dbReference type="ARBA" id="ARBA00062682"/>
    </source>
</evidence>
<dbReference type="FunFam" id="2.60.120.830:FF:000001">
    <property type="entry name" value="A disintegrin and metalloproteinase with thrombospondin motifs 1"/>
    <property type="match status" value="1"/>
</dbReference>
<dbReference type="OrthoDB" id="412680at2759"/>
<feature type="compositionally biased region" description="Polar residues" evidence="20">
    <location>
        <begin position="1205"/>
        <end position="1225"/>
    </location>
</feature>
<dbReference type="Xenbase" id="XB-GENE-17338275">
    <property type="gene designation" value="adamts12.L"/>
</dbReference>
<dbReference type="PROSITE" id="PS50215">
    <property type="entry name" value="ADAM_MEPRO"/>
    <property type="match status" value="1"/>
</dbReference>
<feature type="disulfide bond" evidence="18">
    <location>
        <begin position="571"/>
        <end position="608"/>
    </location>
</feature>
<sequence>MNIFSPLLRPSHAMYAERPDCIYFIFYSIPFLLATCHGTRLHQDNSHFLHQGQERLDHTLPSGYEVVEPVKVDERGDFLSYNLQHPAERTRRKRNVAPQAIHYRIRYKADDLFLNLTFREGFLSDNFILERRNGNYSQAQISPLPGTGCHLTGTAQQAHVGNGIAAISVCDGLAGFFRLPDGDYFIEPLHGATQVSGKPHQHIIYRRETTHRNRRELPISSGGFCAVNDTSRSVLQQELQREEWERNYLNGRKISQRSVSKERWVETLVVADTKMIGYHGSNNVESYIFTIMNMVAGLFHDSNIGNAIHIKVVRLILLEEEEEGLKIVHNADQTLASFCKWQKSINPKSDAHPAHHDVAVLLTRKDICASKNSPCETLGLSHLSGMCQSSKSCNINEDTGLPLAFTIAHELGHSFGIQHDGQGNDCEIVGRNPYIMSRQLQYNTSPLTWSPCSKEYITRFLDRGWGFCLDDVPAKKGLKPPIIAPGVLYDVNHQCQLQYGPNATFCEEVDNVCQTLWCSVKNSCRSKLDSAADGTRCGENKWCFNGKCITVGTTPQTINGGWGAWTPWSHCSRTCGAGVESAERNCNNPQPKFGGKYCTGERKRYRICNIQPCLKDNPTFREMQCTEFNTVPYKNELYQWIPLYNTENPCELHCRSSTGNFANKLLDAVIDGTPCFDRNKSREVCINGICKKVGCDYEIDSNATEDRCGVCLGDGSSCQTIKKEFNQTDGFGYVDVGLIPKGARDIKIEEVAEAGNFLALRSEDPEKYYLNGKYIIQWNGEYKVAGTIFHYQRNNDFENITASGPTNESIWIQLLFQEHNPGVRYEYVAQKDANLENEIESIYTWRYGGWTDCSATCGTGVQHQIARCVNKKRGVVKNTFCDQEMQPMTRQKKCNTKECPPRWWVGQWQQCSTTCGPTGEKKRTVLCLKTSGSDEEALPSEDCHHLTKPKIYMSCNRDILCPSDWTVGNWSECSVTCGGGVRTRNITCAKNNDEPCDSSKKPNSKALCGLQQCYVQKTLPRPPIKYKYRKKIIKKKPGPKRRIFLPNKNQRVQSTTRSPKVFMSASSTPSSSPSVRSIKEDFQINEIPNSTHFNIDYKYDFVLVENNKKKVQLNATSLIPSISNKTKGDNMENDTVTEKDSHPIFTTTHPPEELTSRYEFLTKQPETQTKLGKNRVSTAIPDNDYDTAINFIIESRSKRHKGKMNQKQNNSDTYLNETESPNNSSIVINTTPLRIYNTVTTSETNSTRNNKDWQDVAPTASAEPYFLRVTTSNTPENSTWKLHNASNRDHLNSTHYGNGTGLNFNVSKEVYWIVGNWSECSKNCQGGFKTREVQCVDIRENRPLRPFHCQSPGKNPEQNTSCNTEACLSWLAKPWSECSKTCGGGIRQRQVFCPKADRCDWKKIPPISLNCSEEPCTRWNISSWMECSVSCGGGTQRRNIECMNTHNNSMVHHDLCEKAKAKPLQTQECNQQECQKNAEDPPCKRDKMSVNFCRTVKSIGRCSVKSIRTQCCFTCAQL</sequence>
<dbReference type="RefSeq" id="XP_018122012.1">
    <property type="nucleotide sequence ID" value="XM_018266523.2"/>
</dbReference>
<reference evidence="24" key="1">
    <citation type="submission" date="2025-08" db="UniProtKB">
        <authorList>
            <consortium name="RefSeq"/>
        </authorList>
    </citation>
    <scope>IDENTIFICATION</scope>
    <source>
        <strain evidence="24">J_2021</strain>
        <tissue evidence="24">Erythrocytes</tissue>
    </source>
</reference>
<keyword evidence="8" id="KW-0677">Repeat</keyword>
<evidence type="ECO:0000313" key="23">
    <source>
        <dbReference type="Proteomes" id="UP000186698"/>
    </source>
</evidence>
<feature type="compositionally biased region" description="Low complexity" evidence="20">
    <location>
        <begin position="1064"/>
        <end position="1076"/>
    </location>
</feature>
<feature type="domain" description="Peptidase M12B" evidence="21">
    <location>
        <begin position="263"/>
        <end position="473"/>
    </location>
</feature>
<dbReference type="InterPro" id="IPR001590">
    <property type="entry name" value="Peptidase_M12B"/>
</dbReference>
<feature type="binding site" evidence="17">
    <location>
        <position position="350"/>
    </location>
    <ligand>
        <name>Ca(2+)</name>
        <dbReference type="ChEBI" id="CHEBI:29108"/>
        <label>1</label>
    </ligand>
</feature>
<dbReference type="PROSITE" id="PS50092">
    <property type="entry name" value="TSP1"/>
    <property type="match status" value="7"/>
</dbReference>
<feature type="binding site" evidence="17 19">
    <location>
        <position position="419"/>
    </location>
    <ligand>
        <name>Zn(2+)</name>
        <dbReference type="ChEBI" id="CHEBI:29105"/>
        <note>catalytic</note>
    </ligand>
</feature>
<dbReference type="Proteomes" id="UP000186698">
    <property type="component" value="Chromosome 1L"/>
</dbReference>
<dbReference type="Pfam" id="PF05986">
    <property type="entry name" value="ADAMTS_spacer1"/>
    <property type="match status" value="1"/>
</dbReference>
<protein>
    <submittedName>
        <fullName evidence="24">A disintegrin and metalloproteinase with thrombospondin motifs 12 isoform X2</fullName>
    </submittedName>
</protein>
<dbReference type="FunFam" id="3.40.390.10:FF:000001">
    <property type="entry name" value="A disintegrin and metalloproteinase with thrombospondin motifs 1"/>
    <property type="match status" value="1"/>
</dbReference>
<dbReference type="CDD" id="cd04273">
    <property type="entry name" value="ZnMc_ADAMTS_like"/>
    <property type="match status" value="1"/>
</dbReference>
<proteinExistence type="predicted"/>
<keyword evidence="17" id="KW-0106">Calcium</keyword>
<feature type="disulfide bond" evidence="18">
    <location>
        <begin position="506"/>
        <end position="524"/>
    </location>
</feature>
<feature type="domain" description="PLAC" evidence="22">
    <location>
        <begin position="1479"/>
        <end position="1518"/>
    </location>
</feature>
<dbReference type="SUPFAM" id="SSF55486">
    <property type="entry name" value="Metalloproteases ('zincins'), catalytic domain"/>
    <property type="match status" value="1"/>
</dbReference>
<feature type="compositionally biased region" description="Basic and acidic residues" evidence="20">
    <location>
        <begin position="1126"/>
        <end position="1142"/>
    </location>
</feature>
<keyword evidence="13 18" id="KW-1015">Disulfide bond</keyword>
<evidence type="ECO:0000256" key="12">
    <source>
        <dbReference type="ARBA" id="ARBA00023145"/>
    </source>
</evidence>
<dbReference type="Gene3D" id="3.40.390.10">
    <property type="entry name" value="Collagenase (Catalytic Domain)"/>
    <property type="match status" value="1"/>
</dbReference>
<feature type="binding site" evidence="17">
    <location>
        <position position="350"/>
    </location>
    <ligand>
        <name>Ca(2+)</name>
        <dbReference type="ChEBI" id="CHEBI:29108"/>
        <label>2</label>
    </ligand>
</feature>
<organism evidence="23 24">
    <name type="scientific">Xenopus laevis</name>
    <name type="common">African clawed frog</name>
    <dbReference type="NCBI Taxonomy" id="8355"/>
    <lineage>
        <taxon>Eukaryota</taxon>
        <taxon>Metazoa</taxon>
        <taxon>Chordata</taxon>
        <taxon>Craniata</taxon>
        <taxon>Vertebrata</taxon>
        <taxon>Euteleostomi</taxon>
        <taxon>Amphibia</taxon>
        <taxon>Batrachia</taxon>
        <taxon>Anura</taxon>
        <taxon>Pipoidea</taxon>
        <taxon>Pipidae</taxon>
        <taxon>Xenopodinae</taxon>
        <taxon>Xenopus</taxon>
        <taxon>Xenopus</taxon>
    </lineage>
</organism>
<dbReference type="Gene3D" id="2.60.120.830">
    <property type="match status" value="1"/>
</dbReference>
<dbReference type="FunFam" id="3.40.1620.60:FF:000004">
    <property type="entry name" value="A disintegrin and metalloproteinase with thrombospondin motifs 12"/>
    <property type="match status" value="1"/>
</dbReference>
<comment type="subcellular location">
    <subcellularLocation>
        <location evidence="1">Secreted</location>
        <location evidence="1">Extracellular space</location>
        <location evidence="1">Extracellular matrix</location>
    </subcellularLocation>
</comment>